<dbReference type="Gene3D" id="3.30.1010.10">
    <property type="entry name" value="Phosphatidylinositol 3-kinase Catalytic Subunit, Chain A, domain 4"/>
    <property type="match status" value="1"/>
</dbReference>
<evidence type="ECO:0000256" key="1">
    <source>
        <dbReference type="ARBA" id="ARBA00012513"/>
    </source>
</evidence>
<dbReference type="InterPro" id="IPR036738">
    <property type="entry name" value="FRB_sf"/>
</dbReference>
<dbReference type="EMBL" id="JAPMOS010000008">
    <property type="protein sequence ID" value="KAJ4461377.1"/>
    <property type="molecule type" value="Genomic_DNA"/>
</dbReference>
<dbReference type="InterPro" id="IPR000403">
    <property type="entry name" value="PI3/4_kinase_cat_dom"/>
</dbReference>
<dbReference type="SUPFAM" id="SSF47212">
    <property type="entry name" value="FKBP12-rapamycin-binding domain of FKBP-rapamycin-associated protein (FRAP)"/>
    <property type="match status" value="1"/>
</dbReference>
<reference evidence="9" key="1">
    <citation type="journal article" date="2022" name="bioRxiv">
        <title>Genomics of Preaxostyla Flagellates Illuminates Evolutionary Transitions and the Path Towards Mitochondrial Loss.</title>
        <authorList>
            <person name="Novak L.V.F."/>
            <person name="Treitli S.C."/>
            <person name="Pyrih J."/>
            <person name="Halakuc P."/>
            <person name="Pipaliya S.V."/>
            <person name="Vacek V."/>
            <person name="Brzon O."/>
            <person name="Soukal P."/>
            <person name="Eme L."/>
            <person name="Dacks J.B."/>
            <person name="Karnkowska A."/>
            <person name="Elias M."/>
            <person name="Hampl V."/>
        </authorList>
    </citation>
    <scope>NUCLEOTIDE SEQUENCE</scope>
    <source>
        <strain evidence="9">RCP-MX</strain>
    </source>
</reference>
<dbReference type="SMART" id="SM00146">
    <property type="entry name" value="PI3Kc"/>
    <property type="match status" value="1"/>
</dbReference>
<evidence type="ECO:0000313" key="10">
    <source>
        <dbReference type="Proteomes" id="UP001141327"/>
    </source>
</evidence>
<keyword evidence="2" id="KW-0808">Transferase</keyword>
<gene>
    <name evidence="9" type="ORF">PAPYR_2438</name>
</gene>
<dbReference type="PROSITE" id="PS51190">
    <property type="entry name" value="FATC"/>
    <property type="match status" value="1"/>
</dbReference>
<dbReference type="PROSITE" id="PS00916">
    <property type="entry name" value="PI3_4_KINASE_2"/>
    <property type="match status" value="1"/>
</dbReference>
<accession>A0ABQ8US70</accession>
<dbReference type="GO" id="GO:0016301">
    <property type="term" value="F:kinase activity"/>
    <property type="evidence" value="ECO:0007669"/>
    <property type="project" value="UniProtKB-KW"/>
</dbReference>
<evidence type="ECO:0000259" key="8">
    <source>
        <dbReference type="PROSITE" id="PS51190"/>
    </source>
</evidence>
<dbReference type="SMART" id="SM01345">
    <property type="entry name" value="Rapamycin_bind"/>
    <property type="match status" value="1"/>
</dbReference>
<feature type="domain" description="FATC" evidence="8">
    <location>
        <begin position="565"/>
        <end position="597"/>
    </location>
</feature>
<evidence type="ECO:0000256" key="3">
    <source>
        <dbReference type="ARBA" id="ARBA00022741"/>
    </source>
</evidence>
<dbReference type="Gene3D" id="1.10.1070.11">
    <property type="entry name" value="Phosphatidylinositol 3-/4-kinase, catalytic domain"/>
    <property type="match status" value="1"/>
</dbReference>
<dbReference type="Pfam" id="PF08771">
    <property type="entry name" value="FRB_dom"/>
    <property type="match status" value="1"/>
</dbReference>
<dbReference type="InterPro" id="IPR011009">
    <property type="entry name" value="Kinase-like_dom_sf"/>
</dbReference>
<keyword evidence="4 9" id="KW-0418">Kinase</keyword>
<feature type="domain" description="PI3K/PI4K catalytic" evidence="7">
    <location>
        <begin position="170"/>
        <end position="492"/>
    </location>
</feature>
<evidence type="ECO:0000256" key="5">
    <source>
        <dbReference type="ARBA" id="ARBA00022840"/>
    </source>
</evidence>
<dbReference type="Pfam" id="PF02260">
    <property type="entry name" value="FATC"/>
    <property type="match status" value="1"/>
</dbReference>
<dbReference type="PANTHER" id="PTHR11139">
    <property type="entry name" value="ATAXIA TELANGIECTASIA MUTATED ATM -RELATED"/>
    <property type="match status" value="1"/>
</dbReference>
<keyword evidence="10" id="KW-1185">Reference proteome</keyword>
<evidence type="ECO:0000259" key="7">
    <source>
        <dbReference type="PROSITE" id="PS50290"/>
    </source>
</evidence>
<dbReference type="InterPro" id="IPR050517">
    <property type="entry name" value="DDR_Repair_Kinase"/>
</dbReference>
<dbReference type="SUPFAM" id="SSF56112">
    <property type="entry name" value="Protein kinase-like (PK-like)"/>
    <property type="match status" value="1"/>
</dbReference>
<organism evidence="9 10">
    <name type="scientific">Paratrimastix pyriformis</name>
    <dbReference type="NCBI Taxonomy" id="342808"/>
    <lineage>
        <taxon>Eukaryota</taxon>
        <taxon>Metamonada</taxon>
        <taxon>Preaxostyla</taxon>
        <taxon>Paratrimastigidae</taxon>
        <taxon>Paratrimastix</taxon>
    </lineage>
</organism>
<dbReference type="InterPro" id="IPR018936">
    <property type="entry name" value="PI3/4_kinase_CS"/>
</dbReference>
<comment type="caution">
    <text evidence="9">The sequence shown here is derived from an EMBL/GenBank/DDBJ whole genome shotgun (WGS) entry which is preliminary data.</text>
</comment>
<keyword evidence="3" id="KW-0547">Nucleotide-binding</keyword>
<protein>
    <recommendedName>
        <fullName evidence="1">non-specific serine/threonine protein kinase</fullName>
        <ecNumber evidence="1">2.7.11.1</ecNumber>
    </recommendedName>
</protein>
<dbReference type="InterPro" id="IPR036940">
    <property type="entry name" value="PI3/4_kinase_cat_sf"/>
</dbReference>
<proteinExistence type="predicted"/>
<name>A0ABQ8US70_9EUKA</name>
<dbReference type="CDD" id="cd05169">
    <property type="entry name" value="PIKKc_TOR"/>
    <property type="match status" value="1"/>
</dbReference>
<dbReference type="PANTHER" id="PTHR11139:SF9">
    <property type="entry name" value="SERINE_THREONINE-PROTEIN KINASE MTOR"/>
    <property type="match status" value="1"/>
</dbReference>
<evidence type="ECO:0000256" key="2">
    <source>
        <dbReference type="ARBA" id="ARBA00022679"/>
    </source>
</evidence>
<dbReference type="PROSITE" id="PS00915">
    <property type="entry name" value="PI3_4_KINASE_1"/>
    <property type="match status" value="1"/>
</dbReference>
<dbReference type="Proteomes" id="UP001141327">
    <property type="component" value="Unassembled WGS sequence"/>
</dbReference>
<dbReference type="InterPro" id="IPR003152">
    <property type="entry name" value="FATC_dom"/>
</dbReference>
<dbReference type="Gene3D" id="1.20.120.150">
    <property type="entry name" value="FKBP12-rapamycin binding domain"/>
    <property type="match status" value="1"/>
</dbReference>
<dbReference type="EC" id="2.7.11.1" evidence="1"/>
<evidence type="ECO:0000313" key="9">
    <source>
        <dbReference type="EMBL" id="KAJ4461377.1"/>
    </source>
</evidence>
<keyword evidence="5" id="KW-0067">ATP-binding</keyword>
<dbReference type="InterPro" id="IPR026683">
    <property type="entry name" value="TOR_cat"/>
</dbReference>
<evidence type="ECO:0000256" key="6">
    <source>
        <dbReference type="SAM" id="MobiDB-lite"/>
    </source>
</evidence>
<dbReference type="SMART" id="SM01343">
    <property type="entry name" value="FATC"/>
    <property type="match status" value="1"/>
</dbReference>
<sequence length="597" mass="67753">MRRAWGEQAILVAQELIRVAVLWNELWFQGLEEASRRFYYEKKDIPGCVAILNQLHNMETPETLPEKEFVAKYGAELKTAYTHLRVRPPAPAIPSAHGLPNFEQERSGPYLTQAWEIYTRVWRKLRTEIPALAQLDLTTHSPRLAEVTNLKIAVPGTYQPDKEPICIQSFDLILPIIASKQRPRRLTINGSDQHSYQYLLKGHEDIRQDERVMQLFGLVNTLLAGAPAHNGDLFIRQYPVIPLSPNSGLIGWVQGNDTFHQLVKTYRAERKLKVDEEHRLILRQCADENEEALNQQKAYDVLTLLQKVEIFNNALAATAGRDIYDLLWLRSQTAEVWLERRTCFTQSLAVMSMVGHILGLGDRHPSNLMLDRATGKVVHIDFGDCFEVAMEREKHAEKVPFRLTRMLVNAMEISGIEGSFRLTCEKVMGIIRENKGSIMAMLEAFVYDPLINWRLLRPSAPEGPDLGQTEENTALLDSTRQQQQQQQQQQAAGGAASQQVVPVPNAVPVRAWQDQPDEGSSMGSDAATHSEFAGRQTMEEEVLNAKAVHVCERVRKKLAGKEFGEQLSVPDQVDRLIEEAISHENLCQLFVGWCPFW</sequence>
<dbReference type="InterPro" id="IPR009076">
    <property type="entry name" value="FRB_dom"/>
</dbReference>
<feature type="compositionally biased region" description="Low complexity" evidence="6">
    <location>
        <begin position="481"/>
        <end position="499"/>
    </location>
</feature>
<evidence type="ECO:0000256" key="4">
    <source>
        <dbReference type="ARBA" id="ARBA00022777"/>
    </source>
</evidence>
<dbReference type="PROSITE" id="PS50290">
    <property type="entry name" value="PI3_4_KINASE_3"/>
    <property type="match status" value="1"/>
</dbReference>
<feature type="region of interest" description="Disordered" evidence="6">
    <location>
        <begin position="476"/>
        <end position="499"/>
    </location>
</feature>
<dbReference type="Pfam" id="PF00454">
    <property type="entry name" value="PI3_PI4_kinase"/>
    <property type="match status" value="1"/>
</dbReference>